<reference evidence="1 2" key="1">
    <citation type="journal article" date="2014" name="Agronomy (Basel)">
        <title>A Draft Genome Sequence for Ensete ventricosum, the Drought-Tolerant Tree Against Hunger.</title>
        <authorList>
            <person name="Harrison J."/>
            <person name="Moore K.A."/>
            <person name="Paszkiewicz K."/>
            <person name="Jones T."/>
            <person name="Grant M."/>
            <person name="Ambacheew D."/>
            <person name="Muzemil S."/>
            <person name="Studholme D.J."/>
        </authorList>
    </citation>
    <scope>NUCLEOTIDE SEQUENCE [LARGE SCALE GENOMIC DNA]</scope>
</reference>
<sequence>MVPRKALPSLVPETSNADPVVWFRIECCLHWFPRLRSLANNYWYDPILVLQCYVSCPWRLPRVLSMWLGCPRYQHDPRANVVDLLGYRRGHWIRHG</sequence>
<evidence type="ECO:0000313" key="1">
    <source>
        <dbReference type="EMBL" id="RRT66928.1"/>
    </source>
</evidence>
<comment type="caution">
    <text evidence="1">The sequence shown here is derived from an EMBL/GenBank/DDBJ whole genome shotgun (WGS) entry which is preliminary data.</text>
</comment>
<name>A0A426ZSK7_ENSVE</name>
<dbReference type="AlphaFoldDB" id="A0A426ZSK7"/>
<dbReference type="Proteomes" id="UP000287651">
    <property type="component" value="Unassembled WGS sequence"/>
</dbReference>
<accession>A0A426ZSK7</accession>
<proteinExistence type="predicted"/>
<organism evidence="1 2">
    <name type="scientific">Ensete ventricosum</name>
    <name type="common">Abyssinian banana</name>
    <name type="synonym">Musa ensete</name>
    <dbReference type="NCBI Taxonomy" id="4639"/>
    <lineage>
        <taxon>Eukaryota</taxon>
        <taxon>Viridiplantae</taxon>
        <taxon>Streptophyta</taxon>
        <taxon>Embryophyta</taxon>
        <taxon>Tracheophyta</taxon>
        <taxon>Spermatophyta</taxon>
        <taxon>Magnoliopsida</taxon>
        <taxon>Liliopsida</taxon>
        <taxon>Zingiberales</taxon>
        <taxon>Musaceae</taxon>
        <taxon>Ensete</taxon>
    </lineage>
</organism>
<dbReference type="EMBL" id="AMZH03005233">
    <property type="protein sequence ID" value="RRT66928.1"/>
    <property type="molecule type" value="Genomic_DNA"/>
</dbReference>
<protein>
    <submittedName>
        <fullName evidence="1">Uncharacterized protein</fullName>
    </submittedName>
</protein>
<gene>
    <name evidence="1" type="ORF">B296_00015169</name>
</gene>
<evidence type="ECO:0000313" key="2">
    <source>
        <dbReference type="Proteomes" id="UP000287651"/>
    </source>
</evidence>